<proteinExistence type="predicted"/>
<feature type="region of interest" description="Disordered" evidence="1">
    <location>
        <begin position="272"/>
        <end position="308"/>
    </location>
</feature>
<evidence type="ECO:0000259" key="2">
    <source>
        <dbReference type="Pfam" id="PF13490"/>
    </source>
</evidence>
<feature type="domain" description="Putative zinc-finger" evidence="2">
    <location>
        <begin position="3"/>
        <end position="37"/>
    </location>
</feature>
<organism evidence="3 4">
    <name type="scientific">Micromonospora ureilytica</name>
    <dbReference type="NCBI Taxonomy" id="709868"/>
    <lineage>
        <taxon>Bacteria</taxon>
        <taxon>Bacillati</taxon>
        <taxon>Actinomycetota</taxon>
        <taxon>Actinomycetes</taxon>
        <taxon>Micromonosporales</taxon>
        <taxon>Micromonosporaceae</taxon>
        <taxon>Micromonospora</taxon>
    </lineage>
</organism>
<dbReference type="Pfam" id="PF13490">
    <property type="entry name" value="zf-HC2"/>
    <property type="match status" value="1"/>
</dbReference>
<dbReference type="EMBL" id="QDGB01000209">
    <property type="protein sequence ID" value="RQX17828.1"/>
    <property type="molecule type" value="Genomic_DNA"/>
</dbReference>
<evidence type="ECO:0000313" key="3">
    <source>
        <dbReference type="EMBL" id="RQX17828.1"/>
    </source>
</evidence>
<feature type="compositionally biased region" description="Low complexity" evidence="1">
    <location>
        <begin position="272"/>
        <end position="299"/>
    </location>
</feature>
<dbReference type="OrthoDB" id="5197868at2"/>
<name>A0A3N9XXJ4_9ACTN</name>
<dbReference type="Proteomes" id="UP000278981">
    <property type="component" value="Unassembled WGS sequence"/>
</dbReference>
<protein>
    <recommendedName>
        <fullName evidence="2">Putative zinc-finger domain-containing protein</fullName>
    </recommendedName>
</protein>
<reference evidence="3 4" key="1">
    <citation type="submission" date="2018-04" db="EMBL/GenBank/DDBJ databases">
        <title>Micromonosporas from Atacama Desert.</title>
        <authorList>
            <person name="Carro L."/>
            <person name="Klenk H.-P."/>
            <person name="Goodfellow M."/>
        </authorList>
    </citation>
    <scope>NUCLEOTIDE SEQUENCE [LARGE SCALE GENOMIC DNA]</scope>
    <source>
        <strain evidence="3 4">LB19</strain>
    </source>
</reference>
<evidence type="ECO:0000256" key="1">
    <source>
        <dbReference type="SAM" id="MobiDB-lite"/>
    </source>
</evidence>
<gene>
    <name evidence="3" type="ORF">DDE19_10090</name>
</gene>
<evidence type="ECO:0000313" key="4">
    <source>
        <dbReference type="Proteomes" id="UP000278981"/>
    </source>
</evidence>
<dbReference type="InterPro" id="IPR027383">
    <property type="entry name" value="Znf_put"/>
</dbReference>
<dbReference type="AlphaFoldDB" id="A0A3N9XXJ4"/>
<dbReference type="RefSeq" id="WP_124818400.1">
    <property type="nucleotide sequence ID" value="NZ_QDGB01000209.1"/>
</dbReference>
<sequence>MGCEQWREVLSAQLDGEETAAELTAVQGHLDGCAECRAWFTAVAAVTRRVRTRLVVEVPDRTAAILAATTAAPAHRSRWGRLAGRGRLATGLRSVFGRGGSVAGLRAAFGRGPLVAGLRSALGLLGAVQLVLGLAQVGRGATADHLHPTGQHLWHESAAWNVAVGAGFLFVALRRSPPAGLLPMLSAFVGTLLLLSVNDLATGSVGGERLISHGFLVVGYLITVLLSRPGLRPGGPAPQRQPAPSRWRFGADEVDRPLRVVRPESYPAQAADRYAAPAAHAGQAAPAARTGPAAPAARTSTVDERRAA</sequence>
<comment type="caution">
    <text evidence="3">The sequence shown here is derived from an EMBL/GenBank/DDBJ whole genome shotgun (WGS) entry which is preliminary data.</text>
</comment>
<accession>A0A3N9XXJ4</accession>